<keyword evidence="5" id="KW-0624">Polysaccharide degradation</keyword>
<dbReference type="InterPro" id="IPR016167">
    <property type="entry name" value="FAD-bd_PCMH_sub1"/>
</dbReference>
<keyword evidence="9" id="KW-1185">Reference proteome</keyword>
<keyword evidence="6" id="KW-0732">Signal</keyword>
<keyword evidence="5" id="KW-0136">Cellulose degradation</keyword>
<sequence length="760" mass="81396">MRSFLFATLVSLVASQAFEAADFNVTEALLDQGVNVSALPELASLVERSSNLACNIACSSLETIYGNKSIEFENEAGYSAFTSGFWSGISAEVRPYCVFKPSSPAAVSVMVLLSRLSQCPFAVKSGGHSAFAGAATIEGGITVSFENMKGIKLSGDKKTVAVQPGNNWGNVLTTLSTTGVTVVAGRIGDLGVGGLTLGGGISFITNEYGLACDNVASFDVVTASGVIVTASPKTFPDLYWSLRGGGNNFGIVTSFNLLTKPLNNDQIWGGTRAFTEDVFPDVVKAWIDLTLNSAEDPKAGSWIAWMNAGAKLASTELWYSAPAGNESAILAPFYNITAVSDNTKTRGHASYVVDNEASNTYGQREIFYDITVKASYEIAQRSVDIFFDAIDALSAVEGAFPVLIWQHITDGSLKGSTRNGGNAMGFDANGSPIHIIQLACSWNNAADDDTVYKVMSDIMKAIKSDAVKLGVQNDWVYMNYAAMFQDVIASYGSASKSKLKNIAKKYDPTEVFQKLQPGSTTYLARHPRDHTIVTNPILQPYQDPYMSPAPPRISREIQGNFPIESTKLIDLECGGNTTGGIIGSKPAPLHAPAPAGSTVNLRWTAWPESHQGPLITYMARCPDTGCNDYTPSSSPTPSWFKVAEDGLHSTDPYWLKNQWGLTPLISAPNAGVDYTIPACLKPGYYLVRHEIIALHSAYNEGGAQFYPGCHQLEVTGNGATVPKEGLVSFPGAYDSKDAGLVYSIYNQLPYKIPGPAVFEC</sequence>
<comment type="catalytic activity">
    <reaction evidence="5">
        <text>[(1-&gt;4)-beta-D-glucosyl]n+m + reduced acceptor + O2 = 4-dehydro-beta-D-glucosyl-[(1-&gt;4)-beta-D-glucosyl]n-1 + [(1-&gt;4)-beta-D-glucosyl]m + acceptor + H2O.</text>
        <dbReference type="EC" id="1.14.99.56"/>
    </reaction>
</comment>
<organism evidence="8 9">
    <name type="scientific">Alternaria atra</name>
    <dbReference type="NCBI Taxonomy" id="119953"/>
    <lineage>
        <taxon>Eukaryota</taxon>
        <taxon>Fungi</taxon>
        <taxon>Dikarya</taxon>
        <taxon>Ascomycota</taxon>
        <taxon>Pezizomycotina</taxon>
        <taxon>Dothideomycetes</taxon>
        <taxon>Pleosporomycetidae</taxon>
        <taxon>Pleosporales</taxon>
        <taxon>Pleosporineae</taxon>
        <taxon>Pleosporaceae</taxon>
        <taxon>Alternaria</taxon>
        <taxon>Alternaria sect. Ulocladioides</taxon>
    </lineage>
</organism>
<comment type="subcellular location">
    <subcellularLocation>
        <location evidence="5">Secreted</location>
    </subcellularLocation>
</comment>
<evidence type="ECO:0000256" key="1">
    <source>
        <dbReference type="ARBA" id="ARBA00005466"/>
    </source>
</evidence>
<dbReference type="Gene3D" id="2.70.50.70">
    <property type="match status" value="1"/>
</dbReference>
<dbReference type="Gene3D" id="3.40.462.20">
    <property type="match status" value="1"/>
</dbReference>
<dbReference type="RefSeq" id="XP_043168771.1">
    <property type="nucleotide sequence ID" value="XM_043312836.1"/>
</dbReference>
<keyword evidence="5" id="KW-0964">Secreted</keyword>
<keyword evidence="5" id="KW-0119">Carbohydrate metabolism</keyword>
<dbReference type="GeneID" id="67016972"/>
<name>A0A8J2I2J0_9PLEO</name>
<proteinExistence type="inferred from homology"/>
<dbReference type="InterPro" id="IPR005103">
    <property type="entry name" value="AA9_LPMO"/>
</dbReference>
<dbReference type="EMBL" id="CAJRGZ010000019">
    <property type="protein sequence ID" value="CAG5158711.1"/>
    <property type="molecule type" value="Genomic_DNA"/>
</dbReference>
<evidence type="ECO:0000313" key="8">
    <source>
        <dbReference type="EMBL" id="CAG5158711.1"/>
    </source>
</evidence>
<dbReference type="GO" id="GO:0030248">
    <property type="term" value="F:cellulose binding"/>
    <property type="evidence" value="ECO:0007669"/>
    <property type="project" value="UniProtKB-UniRule"/>
</dbReference>
<dbReference type="Gene3D" id="3.30.43.10">
    <property type="entry name" value="Uridine Diphospho-n-acetylenolpyruvylglucosamine Reductase, domain 2"/>
    <property type="match status" value="1"/>
</dbReference>
<dbReference type="GO" id="GO:0016491">
    <property type="term" value="F:oxidoreductase activity"/>
    <property type="evidence" value="ECO:0007669"/>
    <property type="project" value="UniProtKB-KW"/>
</dbReference>
<keyword evidence="2" id="KW-0285">Flavoprotein</keyword>
<keyword evidence="5" id="KW-1015">Disulfide bond</keyword>
<dbReference type="InterPro" id="IPR050416">
    <property type="entry name" value="FAD-linked_Oxidoreductase"/>
</dbReference>
<evidence type="ECO:0000256" key="3">
    <source>
        <dbReference type="ARBA" id="ARBA00022827"/>
    </source>
</evidence>
<evidence type="ECO:0000256" key="4">
    <source>
        <dbReference type="ARBA" id="ARBA00023002"/>
    </source>
</evidence>
<protein>
    <recommendedName>
        <fullName evidence="5">AA9 family lytic polysaccharide monooxygenase</fullName>
        <ecNumber evidence="5">1.14.99.56</ecNumber>
    </recommendedName>
    <alternativeName>
        <fullName evidence="5">Endo-beta-1,4-glucanase</fullName>
    </alternativeName>
    <alternativeName>
        <fullName evidence="5">Glycosyl hydrolase 61 family protein</fullName>
    </alternativeName>
</protein>
<dbReference type="GO" id="GO:0071949">
    <property type="term" value="F:FAD binding"/>
    <property type="evidence" value="ECO:0007669"/>
    <property type="project" value="InterPro"/>
</dbReference>
<reference evidence="8" key="1">
    <citation type="submission" date="2021-05" db="EMBL/GenBank/DDBJ databases">
        <authorList>
            <person name="Stam R."/>
        </authorList>
    </citation>
    <scope>NUCLEOTIDE SEQUENCE</scope>
    <source>
        <strain evidence="8">CS162</strain>
    </source>
</reference>
<feature type="signal peptide" evidence="6">
    <location>
        <begin position="1"/>
        <end position="20"/>
    </location>
</feature>
<evidence type="ECO:0000256" key="5">
    <source>
        <dbReference type="RuleBase" id="RU368122"/>
    </source>
</evidence>
<feature type="domain" description="FAD-binding PCMH-type" evidence="7">
    <location>
        <begin position="91"/>
        <end position="262"/>
    </location>
</feature>
<dbReference type="Gene3D" id="3.30.465.10">
    <property type="match status" value="1"/>
</dbReference>
<dbReference type="Proteomes" id="UP000676310">
    <property type="component" value="Unassembled WGS sequence"/>
</dbReference>
<dbReference type="CDD" id="cd21175">
    <property type="entry name" value="LPMO_AA9"/>
    <property type="match status" value="1"/>
</dbReference>
<dbReference type="OrthoDB" id="2151789at2759"/>
<evidence type="ECO:0000259" key="7">
    <source>
        <dbReference type="PROSITE" id="PS51387"/>
    </source>
</evidence>
<dbReference type="InterPro" id="IPR016166">
    <property type="entry name" value="FAD-bd_PCMH"/>
</dbReference>
<dbReference type="GO" id="GO:0005576">
    <property type="term" value="C:extracellular region"/>
    <property type="evidence" value="ECO:0007669"/>
    <property type="project" value="UniProtKB-SubCell"/>
</dbReference>
<dbReference type="PROSITE" id="PS51387">
    <property type="entry name" value="FAD_PCMH"/>
    <property type="match status" value="1"/>
</dbReference>
<dbReference type="Pfam" id="PF01565">
    <property type="entry name" value="FAD_binding_4"/>
    <property type="match status" value="1"/>
</dbReference>
<feature type="chain" id="PRO_5035301237" description="AA9 family lytic polysaccharide monooxygenase" evidence="6">
    <location>
        <begin position="21"/>
        <end position="760"/>
    </location>
</feature>
<dbReference type="EC" id="1.14.99.56" evidence="5"/>
<keyword evidence="3" id="KW-0274">FAD</keyword>
<evidence type="ECO:0000256" key="6">
    <source>
        <dbReference type="SAM" id="SignalP"/>
    </source>
</evidence>
<keyword evidence="4" id="KW-0560">Oxidoreductase</keyword>
<dbReference type="InterPro" id="IPR016169">
    <property type="entry name" value="FAD-bd_PCMH_sub2"/>
</dbReference>
<evidence type="ECO:0000313" key="9">
    <source>
        <dbReference type="Proteomes" id="UP000676310"/>
    </source>
</evidence>
<dbReference type="GO" id="GO:0008810">
    <property type="term" value="F:cellulase activity"/>
    <property type="evidence" value="ECO:0007669"/>
    <property type="project" value="UniProtKB-UniRule"/>
</dbReference>
<dbReference type="InterPro" id="IPR036318">
    <property type="entry name" value="FAD-bd_PCMH-like_sf"/>
</dbReference>
<dbReference type="GO" id="GO:0030245">
    <property type="term" value="P:cellulose catabolic process"/>
    <property type="evidence" value="ECO:0007669"/>
    <property type="project" value="UniProtKB-UniRule"/>
</dbReference>
<gene>
    <name evidence="8" type="ORF">ALTATR162_LOCUS5218</name>
</gene>
<dbReference type="PANTHER" id="PTHR42973">
    <property type="entry name" value="BINDING OXIDOREDUCTASE, PUTATIVE (AFU_ORTHOLOGUE AFUA_1G17690)-RELATED"/>
    <property type="match status" value="1"/>
</dbReference>
<dbReference type="AlphaFoldDB" id="A0A8J2I2J0"/>
<dbReference type="SUPFAM" id="SSF56176">
    <property type="entry name" value="FAD-binding/transporter-associated domain-like"/>
    <property type="match status" value="1"/>
</dbReference>
<dbReference type="InterPro" id="IPR006094">
    <property type="entry name" value="Oxid_FAD_bind_N"/>
</dbReference>
<dbReference type="Pfam" id="PF03443">
    <property type="entry name" value="AA9"/>
    <property type="match status" value="1"/>
</dbReference>
<comment type="domain">
    <text evidence="5">Has a modular structure: an endo-beta-1,4-glucanase catalytic module at the N-terminus, a linker rich in serines and threonines, and a C-terminal carbohydrate-binding module (CBM).</text>
</comment>
<comment type="caution">
    <text evidence="8">The sequence shown here is derived from an EMBL/GenBank/DDBJ whole genome shotgun (WGS) entry which is preliminary data.</text>
</comment>
<evidence type="ECO:0000256" key="2">
    <source>
        <dbReference type="ARBA" id="ARBA00022630"/>
    </source>
</evidence>
<accession>A0A8J2I2J0</accession>
<dbReference type="PANTHER" id="PTHR42973:SF34">
    <property type="entry name" value="FAD BINDING DOMAIN PROTEIN (AFU_ORTHOLOGUE AFUA_3G02770)"/>
    <property type="match status" value="1"/>
</dbReference>
<comment type="similarity">
    <text evidence="1">Belongs to the oxygen-dependent FAD-linked oxidoreductase family.</text>
</comment>
<comment type="function">
    <text evidence="5">Lytic polysaccharide monooxygenase (LMPO) that depolymerizes crystalline and amorphous polysaccharides via the oxidation of scissile alpha- or beta-(1-4)-glycosidic bonds, yielding C1 and/or C4 oxidation products. Catalysis by LPMOs requires the reduction of the active-site copper from Cu(II) to Cu(I) by a reducing agent and H(2)O(2) or O(2) as a cosubstrate.</text>
</comment>